<evidence type="ECO:0000256" key="1">
    <source>
        <dbReference type="SAM" id="MobiDB-lite"/>
    </source>
</evidence>
<name>A0A517NEQ8_9BACT</name>
<feature type="region of interest" description="Disordered" evidence="1">
    <location>
        <begin position="1"/>
        <end position="26"/>
    </location>
</feature>
<reference evidence="2 3" key="1">
    <citation type="submission" date="2019-02" db="EMBL/GenBank/DDBJ databases">
        <title>Deep-cultivation of Planctomycetes and their phenomic and genomic characterization uncovers novel biology.</title>
        <authorList>
            <person name="Wiegand S."/>
            <person name="Jogler M."/>
            <person name="Boedeker C."/>
            <person name="Pinto D."/>
            <person name="Vollmers J."/>
            <person name="Rivas-Marin E."/>
            <person name="Kohn T."/>
            <person name="Peeters S.H."/>
            <person name="Heuer A."/>
            <person name="Rast P."/>
            <person name="Oberbeckmann S."/>
            <person name="Bunk B."/>
            <person name="Jeske O."/>
            <person name="Meyerdierks A."/>
            <person name="Storesund J.E."/>
            <person name="Kallscheuer N."/>
            <person name="Luecker S."/>
            <person name="Lage O.M."/>
            <person name="Pohl T."/>
            <person name="Merkel B.J."/>
            <person name="Hornburger P."/>
            <person name="Mueller R.-W."/>
            <person name="Bruemmer F."/>
            <person name="Labrenz M."/>
            <person name="Spormann A.M."/>
            <person name="Op den Camp H."/>
            <person name="Overmann J."/>
            <person name="Amann R."/>
            <person name="Jetten M.S.M."/>
            <person name="Mascher T."/>
            <person name="Medema M.H."/>
            <person name="Devos D.P."/>
            <person name="Kaster A.-K."/>
            <person name="Ovreas L."/>
            <person name="Rohde M."/>
            <person name="Galperin M.Y."/>
            <person name="Jogler C."/>
        </authorList>
    </citation>
    <scope>NUCLEOTIDE SEQUENCE [LARGE SCALE GENOMIC DNA]</scope>
    <source>
        <strain evidence="2 3">K22_7</strain>
    </source>
</reference>
<accession>A0A517NEQ8</accession>
<keyword evidence="3" id="KW-1185">Reference proteome</keyword>
<evidence type="ECO:0000313" key="2">
    <source>
        <dbReference type="EMBL" id="QDT05614.1"/>
    </source>
</evidence>
<protein>
    <recommendedName>
        <fullName evidence="4">HicB-like antitoxin of toxin-antitoxin system domain-containing protein</fullName>
    </recommendedName>
</protein>
<proteinExistence type="predicted"/>
<dbReference type="AlphaFoldDB" id="A0A517NEQ8"/>
<dbReference type="Proteomes" id="UP000318538">
    <property type="component" value="Chromosome"/>
</dbReference>
<gene>
    <name evidence="2" type="ORF">K227x_40150</name>
</gene>
<dbReference type="EMBL" id="CP036525">
    <property type="protein sequence ID" value="QDT05614.1"/>
    <property type="molecule type" value="Genomic_DNA"/>
</dbReference>
<dbReference type="KEGG" id="rlc:K227x_40150"/>
<dbReference type="RefSeq" id="WP_246145914.1">
    <property type="nucleotide sequence ID" value="NZ_CP036525.1"/>
</dbReference>
<evidence type="ECO:0000313" key="3">
    <source>
        <dbReference type="Proteomes" id="UP000318538"/>
    </source>
</evidence>
<evidence type="ECO:0008006" key="4">
    <source>
        <dbReference type="Google" id="ProtNLM"/>
    </source>
</evidence>
<organism evidence="2 3">
    <name type="scientific">Rubripirellula lacrimiformis</name>
    <dbReference type="NCBI Taxonomy" id="1930273"/>
    <lineage>
        <taxon>Bacteria</taxon>
        <taxon>Pseudomonadati</taxon>
        <taxon>Planctomycetota</taxon>
        <taxon>Planctomycetia</taxon>
        <taxon>Pirellulales</taxon>
        <taxon>Pirellulaceae</taxon>
        <taxon>Rubripirellula</taxon>
    </lineage>
</organism>
<sequence>MTDQDPSPKQPPSPSPSGSLPIGEQPADVPSFGCIVYVRSNPTGGVVARVANLPGITVEAATERAALSKLVPQFKQAVQSHLAAGDAVPWIDPPSPIVEGEQKRFLPTHL</sequence>